<comment type="caution">
    <text evidence="4">The sequence shown here is derived from an EMBL/GenBank/DDBJ whole genome shotgun (WGS) entry which is preliminary data.</text>
</comment>
<keyword evidence="5" id="KW-1185">Reference proteome</keyword>
<protein>
    <submittedName>
        <fullName evidence="4">ABC transporter substrate-binding protein</fullName>
    </submittedName>
</protein>
<dbReference type="SUPFAM" id="SSF53822">
    <property type="entry name" value="Periplasmic binding protein-like I"/>
    <property type="match status" value="1"/>
</dbReference>
<evidence type="ECO:0000313" key="5">
    <source>
        <dbReference type="Proteomes" id="UP000587991"/>
    </source>
</evidence>
<dbReference type="Pfam" id="PF13458">
    <property type="entry name" value="Peripla_BP_6"/>
    <property type="match status" value="1"/>
</dbReference>
<comment type="similarity">
    <text evidence="1">Belongs to the leucine-binding protein family.</text>
</comment>
<accession>A0A847RR86</accession>
<feature type="domain" description="Leucine-binding protein" evidence="3">
    <location>
        <begin position="29"/>
        <end position="389"/>
    </location>
</feature>
<dbReference type="Gene3D" id="3.40.50.2300">
    <property type="match status" value="2"/>
</dbReference>
<evidence type="ECO:0000256" key="1">
    <source>
        <dbReference type="ARBA" id="ARBA00010062"/>
    </source>
</evidence>
<sequence>MKRGNPGQWARWGALMLGVLPLMVSAEQAIGVLQYRTGPYAALGTKVAGGLEDYLTLLNLRDGGVNGQPIKLLSCETGYRMDRVDVCARQLQARGATVLNVPSNGAMLMLDAWSEQQRMPLLMTGGFTPEPGKLASTSYQFALGPDAAAEAEAMWRTLAQAQVLRGKTVVDLYLDSDYARAALPVLDGLARQAEARLIHLPVSPPGEEQQAAWGQIGRLKPAGVLLRGWDRMTPVALGKAAQSGLPMSRIIGSSWSGLEEAVQPVALQAKGYTSVSLVAEGQRFPVIEDIKRVVYGQGQGRMLQRQDLGSVAYNRGVMQGIILAEALRGGQSRFGVRSLDGRQWAWSLSHLNLSPSRLQALGAEGIMLPLQTRCQDRRGSTQLFLQRWDGRRWQPLPEKAGLALSPAAESTSCHEGA</sequence>
<organism evidence="4 5">
    <name type="scientific">Leeia aquatica</name>
    <dbReference type="NCBI Taxonomy" id="2725557"/>
    <lineage>
        <taxon>Bacteria</taxon>
        <taxon>Pseudomonadati</taxon>
        <taxon>Pseudomonadota</taxon>
        <taxon>Betaproteobacteria</taxon>
        <taxon>Neisseriales</taxon>
        <taxon>Leeiaceae</taxon>
        <taxon>Leeia</taxon>
    </lineage>
</organism>
<evidence type="ECO:0000256" key="2">
    <source>
        <dbReference type="ARBA" id="ARBA00022729"/>
    </source>
</evidence>
<gene>
    <name evidence="4" type="ORF">HF682_01065</name>
</gene>
<reference evidence="4 5" key="1">
    <citation type="submission" date="2020-04" db="EMBL/GenBank/DDBJ databases">
        <title>Draft genome of Leeia sp. IMCC25680.</title>
        <authorList>
            <person name="Song J."/>
            <person name="Cho J.-C."/>
        </authorList>
    </citation>
    <scope>NUCLEOTIDE SEQUENCE [LARGE SCALE GENOMIC DNA]</scope>
    <source>
        <strain evidence="4 5">IMCC25680</strain>
    </source>
</reference>
<evidence type="ECO:0000313" key="4">
    <source>
        <dbReference type="EMBL" id="NLR73750.1"/>
    </source>
</evidence>
<dbReference type="InterPro" id="IPR028081">
    <property type="entry name" value="Leu-bd"/>
</dbReference>
<evidence type="ECO:0000259" key="3">
    <source>
        <dbReference type="Pfam" id="PF13458"/>
    </source>
</evidence>
<dbReference type="EMBL" id="JABAIM010000001">
    <property type="protein sequence ID" value="NLR73750.1"/>
    <property type="molecule type" value="Genomic_DNA"/>
</dbReference>
<keyword evidence="2" id="KW-0732">Signal</keyword>
<dbReference type="RefSeq" id="WP_168875410.1">
    <property type="nucleotide sequence ID" value="NZ_JABAIM010000001.1"/>
</dbReference>
<dbReference type="AlphaFoldDB" id="A0A847RR86"/>
<name>A0A847RR86_9NEIS</name>
<dbReference type="Proteomes" id="UP000587991">
    <property type="component" value="Unassembled WGS sequence"/>
</dbReference>
<dbReference type="InterPro" id="IPR028082">
    <property type="entry name" value="Peripla_BP_I"/>
</dbReference>
<proteinExistence type="inferred from homology"/>